<keyword evidence="1" id="KW-0472">Membrane</keyword>
<organism evidence="2 3">
    <name type="scientific">Chondromyces crocatus</name>
    <dbReference type="NCBI Taxonomy" id="52"/>
    <lineage>
        <taxon>Bacteria</taxon>
        <taxon>Pseudomonadati</taxon>
        <taxon>Myxococcota</taxon>
        <taxon>Polyangia</taxon>
        <taxon>Polyangiales</taxon>
        <taxon>Polyangiaceae</taxon>
        <taxon>Chondromyces</taxon>
    </lineage>
</organism>
<dbReference type="KEGG" id="ccro:CMC5_043490"/>
<sequence length="68" mass="7243">MAWGGFGRGGGKYTGLIQALLLTAVGLAFLPVHFKGVRPSILFLVPGVFGVLFNAWSLRRGALGQLDR</sequence>
<evidence type="ECO:0000313" key="3">
    <source>
        <dbReference type="Proteomes" id="UP000067626"/>
    </source>
</evidence>
<feature type="transmembrane region" description="Helical" evidence="1">
    <location>
        <begin position="40"/>
        <end position="58"/>
    </location>
</feature>
<dbReference type="AlphaFoldDB" id="A0A0K1EH57"/>
<proteinExistence type="predicted"/>
<keyword evidence="1" id="KW-1133">Transmembrane helix</keyword>
<feature type="transmembrane region" description="Helical" evidence="1">
    <location>
        <begin position="12"/>
        <end position="34"/>
    </location>
</feature>
<dbReference type="STRING" id="52.CMC5_043490"/>
<gene>
    <name evidence="2" type="ORF">CMC5_043490</name>
</gene>
<evidence type="ECO:0000313" key="2">
    <source>
        <dbReference type="EMBL" id="AKT40196.1"/>
    </source>
</evidence>
<reference evidence="2 3" key="1">
    <citation type="submission" date="2015-07" db="EMBL/GenBank/DDBJ databases">
        <title>Genome analysis of myxobacterium Chondromyces crocatus Cm c5 reveals a high potential for natural compound synthesis and the genetic basis for the loss of fruiting body formation.</title>
        <authorList>
            <person name="Zaburannyi N."/>
            <person name="Bunk B."/>
            <person name="Maier J."/>
            <person name="Overmann J."/>
            <person name="Mueller R."/>
        </authorList>
    </citation>
    <scope>NUCLEOTIDE SEQUENCE [LARGE SCALE GENOMIC DNA]</scope>
    <source>
        <strain evidence="2 3">Cm c5</strain>
    </source>
</reference>
<dbReference type="RefSeq" id="WP_156338768.1">
    <property type="nucleotide sequence ID" value="NZ_CP012159.1"/>
</dbReference>
<dbReference type="Proteomes" id="UP000067626">
    <property type="component" value="Chromosome"/>
</dbReference>
<evidence type="ECO:0000256" key="1">
    <source>
        <dbReference type="SAM" id="Phobius"/>
    </source>
</evidence>
<protein>
    <submittedName>
        <fullName evidence="2">Uncharacterized protein</fullName>
    </submittedName>
</protein>
<accession>A0A0K1EH57</accession>
<keyword evidence="3" id="KW-1185">Reference proteome</keyword>
<name>A0A0K1EH57_CHOCO</name>
<dbReference type="EMBL" id="CP012159">
    <property type="protein sequence ID" value="AKT40196.1"/>
    <property type="molecule type" value="Genomic_DNA"/>
</dbReference>
<keyword evidence="1" id="KW-0812">Transmembrane</keyword>